<dbReference type="AlphaFoldDB" id="A0AAJ1TEY0"/>
<dbReference type="Proteomes" id="UP001238450">
    <property type="component" value="Unassembled WGS sequence"/>
</dbReference>
<evidence type="ECO:0000313" key="1">
    <source>
        <dbReference type="EMBL" id="MDQ0417224.1"/>
    </source>
</evidence>
<reference evidence="1 2" key="1">
    <citation type="submission" date="2023-07" db="EMBL/GenBank/DDBJ databases">
        <title>Genomic Encyclopedia of Type Strains, Phase IV (KMG-IV): sequencing the most valuable type-strain genomes for metagenomic binning, comparative biology and taxonomic classification.</title>
        <authorList>
            <person name="Goeker M."/>
        </authorList>
    </citation>
    <scope>NUCLEOTIDE SEQUENCE [LARGE SCALE GENOMIC DNA]</scope>
    <source>
        <strain evidence="1 2">DSM 46876</strain>
    </source>
</reference>
<dbReference type="RefSeq" id="WP_307252120.1">
    <property type="nucleotide sequence ID" value="NZ_JAUSUV010000005.1"/>
</dbReference>
<comment type="caution">
    <text evidence="1">The sequence shown here is derived from an EMBL/GenBank/DDBJ whole genome shotgun (WGS) entry which is preliminary data.</text>
</comment>
<name>A0AAJ1TEY0_9BACL</name>
<sequence>MVEVKIKGKASEVEPILYGLKRWAQVEVLKAEYVYPSIHKDEDEMTLTCSVDNPVNTRARRLKMHLGNGQEVEFTFLDFMQVDLDDGIHIYSGRFYDIFA</sequence>
<protein>
    <submittedName>
        <fullName evidence="1">Uncharacterized protein</fullName>
    </submittedName>
</protein>
<gene>
    <name evidence="1" type="ORF">J2Z48_001396</name>
</gene>
<evidence type="ECO:0000313" key="2">
    <source>
        <dbReference type="Proteomes" id="UP001238450"/>
    </source>
</evidence>
<proteinExistence type="predicted"/>
<organism evidence="1 2">
    <name type="scientific">Croceifilum oryzae</name>
    <dbReference type="NCBI Taxonomy" id="1553429"/>
    <lineage>
        <taxon>Bacteria</taxon>
        <taxon>Bacillati</taxon>
        <taxon>Bacillota</taxon>
        <taxon>Bacilli</taxon>
        <taxon>Bacillales</taxon>
        <taxon>Thermoactinomycetaceae</taxon>
        <taxon>Croceifilum</taxon>
    </lineage>
</organism>
<keyword evidence="2" id="KW-1185">Reference proteome</keyword>
<dbReference type="EMBL" id="JAUSUV010000005">
    <property type="protein sequence ID" value="MDQ0417224.1"/>
    <property type="molecule type" value="Genomic_DNA"/>
</dbReference>
<accession>A0AAJ1TEY0</accession>